<reference evidence="2" key="1">
    <citation type="submission" date="2013-01" db="EMBL/GenBank/DDBJ databases">
        <title>An Alpha-L-Rhamnosidase with Exceptional Activity on Rutin from the Metagenome of the Elephants Distal Gut.</title>
        <authorList>
            <person name="Rabausch U."/>
            <person name="Ilmberger N."/>
            <person name="Streit W.R."/>
        </authorList>
    </citation>
    <scope>NUCLEOTIDE SEQUENCE</scope>
</reference>
<keyword evidence="1" id="KW-0732">Signal</keyword>
<dbReference type="AlphaFoldDB" id="W5RBF6"/>
<name>W5RBF6_9BACT</name>
<dbReference type="EMBL" id="KC502869">
    <property type="protein sequence ID" value="AGS50310.1"/>
    <property type="molecule type" value="Genomic_DNA"/>
</dbReference>
<organism evidence="2">
    <name type="scientific">uncultured bacterium Ele45G2</name>
    <dbReference type="NCBI Taxonomy" id="1340031"/>
    <lineage>
        <taxon>Bacteria</taxon>
        <taxon>environmental samples</taxon>
    </lineage>
</organism>
<feature type="signal peptide" evidence="1">
    <location>
        <begin position="1"/>
        <end position="30"/>
    </location>
</feature>
<accession>W5RBF6</accession>
<sequence>MSKFNRCVSMMALMSLLIGVSLIGGQYALASTNQPPEGAKDFAEQHFHQIVEEVVFSDIPSEWALKRKRETSHLASFIPYTA</sequence>
<evidence type="ECO:0000313" key="2">
    <source>
        <dbReference type="EMBL" id="AGS50310.1"/>
    </source>
</evidence>
<proteinExistence type="predicted"/>
<protein>
    <submittedName>
        <fullName evidence="2">Uncharacterized protein</fullName>
    </submittedName>
</protein>
<feature type="chain" id="PRO_5004871058" evidence="1">
    <location>
        <begin position="31"/>
        <end position="82"/>
    </location>
</feature>
<evidence type="ECO:0000256" key="1">
    <source>
        <dbReference type="SAM" id="SignalP"/>
    </source>
</evidence>